<dbReference type="AlphaFoldDB" id="A0A6A6ZXZ3"/>
<organism evidence="1 2">
    <name type="scientific">Ophiobolus disseminans</name>
    <dbReference type="NCBI Taxonomy" id="1469910"/>
    <lineage>
        <taxon>Eukaryota</taxon>
        <taxon>Fungi</taxon>
        <taxon>Dikarya</taxon>
        <taxon>Ascomycota</taxon>
        <taxon>Pezizomycotina</taxon>
        <taxon>Dothideomycetes</taxon>
        <taxon>Pleosporomycetidae</taxon>
        <taxon>Pleosporales</taxon>
        <taxon>Pleosporineae</taxon>
        <taxon>Phaeosphaeriaceae</taxon>
        <taxon>Ophiobolus</taxon>
    </lineage>
</organism>
<reference evidence="1" key="1">
    <citation type="journal article" date="2020" name="Stud. Mycol.">
        <title>101 Dothideomycetes genomes: a test case for predicting lifestyles and emergence of pathogens.</title>
        <authorList>
            <person name="Haridas S."/>
            <person name="Albert R."/>
            <person name="Binder M."/>
            <person name="Bloem J."/>
            <person name="Labutti K."/>
            <person name="Salamov A."/>
            <person name="Andreopoulos B."/>
            <person name="Baker S."/>
            <person name="Barry K."/>
            <person name="Bills G."/>
            <person name="Bluhm B."/>
            <person name="Cannon C."/>
            <person name="Castanera R."/>
            <person name="Culley D."/>
            <person name="Daum C."/>
            <person name="Ezra D."/>
            <person name="Gonzalez J."/>
            <person name="Henrissat B."/>
            <person name="Kuo A."/>
            <person name="Liang C."/>
            <person name="Lipzen A."/>
            <person name="Lutzoni F."/>
            <person name="Magnuson J."/>
            <person name="Mondo S."/>
            <person name="Nolan M."/>
            <person name="Ohm R."/>
            <person name="Pangilinan J."/>
            <person name="Park H.-J."/>
            <person name="Ramirez L."/>
            <person name="Alfaro M."/>
            <person name="Sun H."/>
            <person name="Tritt A."/>
            <person name="Yoshinaga Y."/>
            <person name="Zwiers L.-H."/>
            <person name="Turgeon B."/>
            <person name="Goodwin S."/>
            <person name="Spatafora J."/>
            <person name="Crous P."/>
            <person name="Grigoriev I."/>
        </authorList>
    </citation>
    <scope>NUCLEOTIDE SEQUENCE</scope>
    <source>
        <strain evidence="1">CBS 113818</strain>
    </source>
</reference>
<keyword evidence="2" id="KW-1185">Reference proteome</keyword>
<protein>
    <submittedName>
        <fullName evidence="1">Uncharacterized protein</fullName>
    </submittedName>
</protein>
<proteinExistence type="predicted"/>
<feature type="non-terminal residue" evidence="1">
    <location>
        <position position="75"/>
    </location>
</feature>
<sequence>MVSRIEELDTAALVAETYYICIELQDNDELSSSICVASNTRVFVQQRRSTTIAFSDFMHEHFTWNTDPDCGLNFR</sequence>
<dbReference type="EMBL" id="MU006227">
    <property type="protein sequence ID" value="KAF2825726.1"/>
    <property type="molecule type" value="Genomic_DNA"/>
</dbReference>
<evidence type="ECO:0000313" key="1">
    <source>
        <dbReference type="EMBL" id="KAF2825726.1"/>
    </source>
</evidence>
<gene>
    <name evidence="1" type="ORF">CC86DRAFT_259239</name>
</gene>
<evidence type="ECO:0000313" key="2">
    <source>
        <dbReference type="Proteomes" id="UP000799424"/>
    </source>
</evidence>
<dbReference type="Proteomes" id="UP000799424">
    <property type="component" value="Unassembled WGS sequence"/>
</dbReference>
<accession>A0A6A6ZXZ3</accession>
<name>A0A6A6ZXZ3_9PLEO</name>